<keyword evidence="7" id="KW-1185">Reference proteome</keyword>
<evidence type="ECO:0000256" key="3">
    <source>
        <dbReference type="ARBA" id="ARBA00023274"/>
    </source>
</evidence>
<evidence type="ECO:0000256" key="1">
    <source>
        <dbReference type="ARBA" id="ARBA00010528"/>
    </source>
</evidence>
<protein>
    <recommendedName>
        <fullName evidence="4">Large ribosomal subunit protein uL4</fullName>
    </recommendedName>
    <alternativeName>
        <fullName evidence="5">50S ribosomal protein L4</fullName>
    </alternativeName>
</protein>
<dbReference type="InterPro" id="IPR023574">
    <property type="entry name" value="Ribosomal_uL4_dom_sf"/>
</dbReference>
<accession>A0A1H3N192</accession>
<dbReference type="Proteomes" id="UP000198640">
    <property type="component" value="Unassembled WGS sequence"/>
</dbReference>
<dbReference type="STRING" id="44576.SAMN05421881_10675"/>
<dbReference type="InterPro" id="IPR002136">
    <property type="entry name" value="Ribosomal_uL4"/>
</dbReference>
<gene>
    <name evidence="6" type="ORF">SAMN05421881_10675</name>
</gene>
<dbReference type="GO" id="GO:0003735">
    <property type="term" value="F:structural constituent of ribosome"/>
    <property type="evidence" value="ECO:0007669"/>
    <property type="project" value="InterPro"/>
</dbReference>
<dbReference type="SUPFAM" id="SSF52166">
    <property type="entry name" value="Ribosomal protein L4"/>
    <property type="match status" value="1"/>
</dbReference>
<dbReference type="GO" id="GO:1990904">
    <property type="term" value="C:ribonucleoprotein complex"/>
    <property type="evidence" value="ECO:0007669"/>
    <property type="project" value="UniProtKB-KW"/>
</dbReference>
<evidence type="ECO:0000313" key="6">
    <source>
        <dbReference type="EMBL" id="SDY82578.1"/>
    </source>
</evidence>
<evidence type="ECO:0000256" key="2">
    <source>
        <dbReference type="ARBA" id="ARBA00022980"/>
    </source>
</evidence>
<evidence type="ECO:0000256" key="5">
    <source>
        <dbReference type="ARBA" id="ARBA00035462"/>
    </source>
</evidence>
<dbReference type="Gene3D" id="3.40.1370.10">
    <property type="match status" value="1"/>
</dbReference>
<comment type="similarity">
    <text evidence="1">Belongs to the universal ribosomal protein uL4 family.</text>
</comment>
<keyword evidence="3" id="KW-0687">Ribonucleoprotein</keyword>
<sequence length="102" mass="11388">MYRAGICTILSQLVRENRIKFVDDFTVATPKTKDFVQKLGTHQLSNVLVITDAIDDNLYLASRNVPHARVVEVAGIDPVSLMHYDSIIVTKATAKQFESVLL</sequence>
<dbReference type="AlphaFoldDB" id="A0A1H3N192"/>
<dbReference type="GO" id="GO:0006412">
    <property type="term" value="P:translation"/>
    <property type="evidence" value="ECO:0007669"/>
    <property type="project" value="InterPro"/>
</dbReference>
<reference evidence="6 7" key="1">
    <citation type="submission" date="2016-10" db="EMBL/GenBank/DDBJ databases">
        <authorList>
            <person name="de Groot N.N."/>
        </authorList>
    </citation>
    <scope>NUCLEOTIDE SEQUENCE [LARGE SCALE GENOMIC DNA]</scope>
    <source>
        <strain evidence="6 7">Nm1</strain>
    </source>
</reference>
<proteinExistence type="inferred from homology"/>
<dbReference type="Pfam" id="PF00573">
    <property type="entry name" value="Ribosomal_L4"/>
    <property type="match status" value="1"/>
</dbReference>
<dbReference type="EMBL" id="FNOY01000067">
    <property type="protein sequence ID" value="SDY82578.1"/>
    <property type="molecule type" value="Genomic_DNA"/>
</dbReference>
<evidence type="ECO:0000313" key="7">
    <source>
        <dbReference type="Proteomes" id="UP000198640"/>
    </source>
</evidence>
<evidence type="ECO:0000256" key="4">
    <source>
        <dbReference type="ARBA" id="ARBA00035244"/>
    </source>
</evidence>
<name>A0A1H3N192_9PROT</name>
<organism evidence="6 7">
    <name type="scientific">Nitrosomonas halophila</name>
    <dbReference type="NCBI Taxonomy" id="44576"/>
    <lineage>
        <taxon>Bacteria</taxon>
        <taxon>Pseudomonadati</taxon>
        <taxon>Pseudomonadota</taxon>
        <taxon>Betaproteobacteria</taxon>
        <taxon>Nitrosomonadales</taxon>
        <taxon>Nitrosomonadaceae</taxon>
        <taxon>Nitrosomonas</taxon>
    </lineage>
</organism>
<dbReference type="PANTHER" id="PTHR10746">
    <property type="entry name" value="50S RIBOSOMAL PROTEIN L4"/>
    <property type="match status" value="1"/>
</dbReference>
<dbReference type="PANTHER" id="PTHR10746:SF6">
    <property type="entry name" value="LARGE RIBOSOMAL SUBUNIT PROTEIN UL4M"/>
    <property type="match status" value="1"/>
</dbReference>
<dbReference type="GO" id="GO:0005840">
    <property type="term" value="C:ribosome"/>
    <property type="evidence" value="ECO:0007669"/>
    <property type="project" value="UniProtKB-KW"/>
</dbReference>
<keyword evidence="2 6" id="KW-0689">Ribosomal protein</keyword>
<dbReference type="InterPro" id="IPR013005">
    <property type="entry name" value="Ribosomal_uL4-like"/>
</dbReference>